<dbReference type="EMBL" id="QJUE01000005">
    <property type="protein sequence ID" value="PYE01380.1"/>
    <property type="molecule type" value="Genomic_DNA"/>
</dbReference>
<reference evidence="1 2" key="1">
    <citation type="journal article" date="2018" name="Appl. Environ. Microbiol.">
        <title>Genome rearrangement shapes Prochlorococcus ecological adaptation.</title>
        <authorList>
            <person name="Yan W."/>
            <person name="Wei S."/>
            <person name="Wang Q."/>
            <person name="Xiao X."/>
            <person name="Zeng Q."/>
            <person name="Jiao N."/>
            <person name="Zhang R."/>
        </authorList>
    </citation>
    <scope>NUCLEOTIDE SEQUENCE [LARGE SCALE GENOMIC DNA]</scope>
    <source>
        <strain evidence="1 2">XMU1408</strain>
    </source>
</reference>
<dbReference type="AlphaFoldDB" id="A0A318R3E8"/>
<protein>
    <submittedName>
        <fullName evidence="1">Uncharacterized protein</fullName>
    </submittedName>
</protein>
<proteinExistence type="predicted"/>
<dbReference type="Proteomes" id="UP000247807">
    <property type="component" value="Unassembled WGS sequence"/>
</dbReference>
<sequence>MQYEPGTIDCHVFMECKEQIEKMLLRLYKIDNTEHICDQLQSVYKQIEGMHELKKIKRKKNLPNQALIK</sequence>
<gene>
    <name evidence="1" type="ORF">DNJ73_08200</name>
</gene>
<evidence type="ECO:0000313" key="1">
    <source>
        <dbReference type="EMBL" id="PYE01380.1"/>
    </source>
</evidence>
<accession>A0A318R3E8</accession>
<evidence type="ECO:0000313" key="2">
    <source>
        <dbReference type="Proteomes" id="UP000247807"/>
    </source>
</evidence>
<comment type="caution">
    <text evidence="1">The sequence shown here is derived from an EMBL/GenBank/DDBJ whole genome shotgun (WGS) entry which is preliminary data.</text>
</comment>
<dbReference type="OrthoDB" id="541504at2"/>
<name>A0A318R3E8_PROMR</name>
<organism evidence="1 2">
    <name type="scientific">Prochlorococcus marinus XMU1408</name>
    <dbReference type="NCBI Taxonomy" id="2213228"/>
    <lineage>
        <taxon>Bacteria</taxon>
        <taxon>Bacillati</taxon>
        <taxon>Cyanobacteriota</taxon>
        <taxon>Cyanophyceae</taxon>
        <taxon>Synechococcales</taxon>
        <taxon>Prochlorococcaceae</taxon>
        <taxon>Prochlorococcus</taxon>
    </lineage>
</organism>
<dbReference type="RefSeq" id="WP_158467209.1">
    <property type="nucleotide sequence ID" value="NZ_QJUE01000005.1"/>
</dbReference>